<dbReference type="InterPro" id="IPR032675">
    <property type="entry name" value="LRR_dom_sf"/>
</dbReference>
<evidence type="ECO:0000259" key="1">
    <source>
        <dbReference type="Pfam" id="PF12937"/>
    </source>
</evidence>
<reference evidence="2" key="1">
    <citation type="submission" date="2016-06" db="EMBL/GenBank/DDBJ databases">
        <title>Draft Genome sequence of the fungus Inonotus baumii.</title>
        <authorList>
            <person name="Zhu H."/>
            <person name="Lin W."/>
        </authorList>
    </citation>
    <scope>NUCLEOTIDE SEQUENCE</scope>
    <source>
        <strain evidence="2">821</strain>
    </source>
</reference>
<evidence type="ECO:0000313" key="3">
    <source>
        <dbReference type="Proteomes" id="UP000757232"/>
    </source>
</evidence>
<evidence type="ECO:0000313" key="2">
    <source>
        <dbReference type="EMBL" id="OCB89787.1"/>
    </source>
</evidence>
<dbReference type="Gene3D" id="3.80.10.10">
    <property type="entry name" value="Ribonuclease Inhibitor"/>
    <property type="match status" value="1"/>
</dbReference>
<dbReference type="EMBL" id="LNZH02000149">
    <property type="protein sequence ID" value="OCB89787.1"/>
    <property type="molecule type" value="Genomic_DNA"/>
</dbReference>
<feature type="domain" description="F-box" evidence="1">
    <location>
        <begin position="16"/>
        <end position="71"/>
    </location>
</feature>
<dbReference type="InterPro" id="IPR036047">
    <property type="entry name" value="F-box-like_dom_sf"/>
</dbReference>
<dbReference type="Pfam" id="PF12937">
    <property type="entry name" value="F-box-like"/>
    <property type="match status" value="1"/>
</dbReference>
<dbReference type="OrthoDB" id="2269034at2759"/>
<dbReference type="Proteomes" id="UP000757232">
    <property type="component" value="Unassembled WGS sequence"/>
</dbReference>
<sequence>MTFDKQPSSKNGSLGLPSEILVEIFSRCLPTDYVRLSTHPQLLPPFTFTRVCPLWRHLVLSTPRLWSRIVLGRHGTDSSKELLTFEFWLERAGETQPLDIVLDPQIDDALEVLLNEEVNARYERDTTMLIERVCTNSQRWRSLVLDVPGATVLGPLFLTLGTLEPNVLATAPLLEELELTTALLGGPDDTRTLHNIATTCPRLRSLILTCPTLLPSPVSSHGTPVLKNMRILKLRFCTAVSHALDWIGICPNLDYLKVHLLCGTSEEDDDPEIDEFDGLDEEIDLDESELDGDGWVVINSRPRVHTNSRARGVESIQDMNVRRVDHLTQLEIVTFSTSTPVGTLLDSLSAPSLRSLKVSSFYARAGLLNTRWLHIPLFLHRSNMPPLEELEINGVPMNIDDMRACLTLTPGLRKLSIGWFQEFDDLLQEMKISDVHSFRSRHGHSGADSTLLCPRLETLNVAEAYFSIDILASMVFSRFALGRRSSPEHCELDVTGLKELRVHKNAKEEIGRHPVIANCVAESLNLIGVEPLLNVRVH</sequence>
<proteinExistence type="predicted"/>
<dbReference type="SUPFAM" id="SSF52047">
    <property type="entry name" value="RNI-like"/>
    <property type="match status" value="1"/>
</dbReference>
<dbReference type="PANTHER" id="PTHR38926:SF72">
    <property type="entry name" value="IM:7136021-RELATED"/>
    <property type="match status" value="1"/>
</dbReference>
<dbReference type="Gene3D" id="1.20.1280.50">
    <property type="match status" value="1"/>
</dbReference>
<dbReference type="PANTHER" id="PTHR38926">
    <property type="entry name" value="F-BOX DOMAIN CONTAINING PROTEIN, EXPRESSED"/>
    <property type="match status" value="1"/>
</dbReference>
<accession>A0A9Q5I158</accession>
<dbReference type="AlphaFoldDB" id="A0A9Q5I158"/>
<dbReference type="SUPFAM" id="SSF81383">
    <property type="entry name" value="F-box domain"/>
    <property type="match status" value="1"/>
</dbReference>
<dbReference type="InterPro" id="IPR001810">
    <property type="entry name" value="F-box_dom"/>
</dbReference>
<comment type="caution">
    <text evidence="2">The sequence shown here is derived from an EMBL/GenBank/DDBJ whole genome shotgun (WGS) entry which is preliminary data.</text>
</comment>
<protein>
    <recommendedName>
        <fullName evidence="1">F-box domain-containing protein</fullName>
    </recommendedName>
</protein>
<name>A0A9Q5I158_SANBA</name>
<organism evidence="2 3">
    <name type="scientific">Sanghuangporus baumii</name>
    <name type="common">Phellinus baumii</name>
    <dbReference type="NCBI Taxonomy" id="108892"/>
    <lineage>
        <taxon>Eukaryota</taxon>
        <taxon>Fungi</taxon>
        <taxon>Dikarya</taxon>
        <taxon>Basidiomycota</taxon>
        <taxon>Agaricomycotina</taxon>
        <taxon>Agaricomycetes</taxon>
        <taxon>Hymenochaetales</taxon>
        <taxon>Hymenochaetaceae</taxon>
        <taxon>Sanghuangporus</taxon>
    </lineage>
</organism>
<gene>
    <name evidence="2" type="ORF">A7U60_g3047</name>
</gene>
<keyword evidence="3" id="KW-1185">Reference proteome</keyword>